<dbReference type="RefSeq" id="WP_158320459.1">
    <property type="nucleotide sequence ID" value="NZ_BORB01000013.1"/>
</dbReference>
<protein>
    <submittedName>
        <fullName evidence="3">Membrane protein</fullName>
    </submittedName>
</protein>
<name>A0ABQ4KI26_9BACI</name>
<keyword evidence="1" id="KW-1133">Transmembrane helix</keyword>
<evidence type="ECO:0000313" key="3">
    <source>
        <dbReference type="EMBL" id="GIN57608.1"/>
    </source>
</evidence>
<dbReference type="EMBL" id="BORB01000013">
    <property type="protein sequence ID" value="GIN57608.1"/>
    <property type="molecule type" value="Genomic_DNA"/>
</dbReference>
<keyword evidence="1" id="KW-0472">Membrane</keyword>
<feature type="transmembrane region" description="Helical" evidence="1">
    <location>
        <begin position="66"/>
        <end position="90"/>
    </location>
</feature>
<keyword evidence="1" id="KW-0812">Transmembrane</keyword>
<organism evidence="3 4">
    <name type="scientific">Lederbergia ruris</name>
    <dbReference type="NCBI Taxonomy" id="217495"/>
    <lineage>
        <taxon>Bacteria</taxon>
        <taxon>Bacillati</taxon>
        <taxon>Bacillota</taxon>
        <taxon>Bacilli</taxon>
        <taxon>Bacillales</taxon>
        <taxon>Bacillaceae</taxon>
        <taxon>Lederbergia</taxon>
    </lineage>
</organism>
<proteinExistence type="predicted"/>
<evidence type="ECO:0000313" key="4">
    <source>
        <dbReference type="Proteomes" id="UP000679950"/>
    </source>
</evidence>
<feature type="transmembrane region" description="Helical" evidence="1">
    <location>
        <begin position="102"/>
        <end position="129"/>
    </location>
</feature>
<evidence type="ECO:0000256" key="1">
    <source>
        <dbReference type="SAM" id="Phobius"/>
    </source>
</evidence>
<reference evidence="3 4" key="1">
    <citation type="submission" date="2021-03" db="EMBL/GenBank/DDBJ databases">
        <title>Antimicrobial resistance genes in bacteria isolated from Japanese honey, and their potential for conferring macrolide and lincosamide resistance in the American foulbrood pathogen Paenibacillus larvae.</title>
        <authorList>
            <person name="Okamoto M."/>
            <person name="Kumagai M."/>
            <person name="Kanamori H."/>
            <person name="Takamatsu D."/>
        </authorList>
    </citation>
    <scope>NUCLEOTIDE SEQUENCE [LARGE SCALE GENOMIC DNA]</scope>
    <source>
        <strain evidence="3 4">J8TS2</strain>
    </source>
</reference>
<accession>A0ABQ4KI26</accession>
<keyword evidence="4" id="KW-1185">Reference proteome</keyword>
<feature type="domain" description="DUF4064" evidence="2">
    <location>
        <begin position="2"/>
        <end position="110"/>
    </location>
</feature>
<evidence type="ECO:0000259" key="2">
    <source>
        <dbReference type="Pfam" id="PF13273"/>
    </source>
</evidence>
<dbReference type="InterPro" id="IPR025273">
    <property type="entry name" value="DUF4064"/>
</dbReference>
<dbReference type="Pfam" id="PF13273">
    <property type="entry name" value="DUF4064"/>
    <property type="match status" value="1"/>
</dbReference>
<comment type="caution">
    <text evidence="3">The sequence shown here is derived from an EMBL/GenBank/DDBJ whole genome shotgun (WGS) entry which is preliminary data.</text>
</comment>
<feature type="transmembrane region" description="Helical" evidence="1">
    <location>
        <begin position="7"/>
        <end position="29"/>
    </location>
</feature>
<dbReference type="Proteomes" id="UP000679950">
    <property type="component" value="Unassembled WGS sequence"/>
</dbReference>
<sequence>MKRTGEITLGVIGVVLSAFTSLIGMFFLFMGSDAVKNEVANDPTLANDPALSMEEMDSFLSIFSGFGWAIIIATIIGLILGIIAIVNVVGNKNPKVGGWMNIIGAVLMGIISVGIAFLPALLLLIAGIMCFVRKAPPEEPIQSQTL</sequence>
<gene>
    <name evidence="3" type="ORF">J8TS2_19270</name>
</gene>